<evidence type="ECO:0000313" key="3">
    <source>
        <dbReference type="EMBL" id="BAS21701.1"/>
    </source>
</evidence>
<dbReference type="RefSeq" id="WP_164597225.1">
    <property type="nucleotide sequence ID" value="NZ_AP014939.1"/>
</dbReference>
<geneLocation type="plasmid" evidence="3">
    <name>pKHM-1</name>
</geneLocation>
<comment type="similarity">
    <text evidence="1">Belongs to the barstar family.</text>
</comment>
<dbReference type="EMBL" id="AP014939">
    <property type="protein sequence ID" value="BAS21701.1"/>
    <property type="molecule type" value="Genomic_DNA"/>
</dbReference>
<dbReference type="Gene3D" id="3.30.370.10">
    <property type="entry name" value="Barstar-like"/>
    <property type="match status" value="1"/>
</dbReference>
<dbReference type="AlphaFoldDB" id="A0A0K2S3M8"/>
<organism evidence="3">
    <name type="scientific">Citrobacter freundii</name>
    <dbReference type="NCBI Taxonomy" id="546"/>
    <lineage>
        <taxon>Bacteria</taxon>
        <taxon>Pseudomonadati</taxon>
        <taxon>Pseudomonadota</taxon>
        <taxon>Gammaproteobacteria</taxon>
        <taxon>Enterobacterales</taxon>
        <taxon>Enterobacteriaceae</taxon>
        <taxon>Citrobacter</taxon>
        <taxon>Citrobacter freundii complex</taxon>
    </lineage>
</organism>
<keyword evidence="3" id="KW-0614">Plasmid</keyword>
<accession>A0A0K2S3M8</accession>
<dbReference type="SUPFAM" id="SSF52038">
    <property type="entry name" value="Barstar-related"/>
    <property type="match status" value="1"/>
</dbReference>
<reference evidence="3" key="1">
    <citation type="submission" date="2015-08" db="EMBL/GenBank/DDBJ databases">
        <title>Complete DNA Sequence of Pseudomonas syringae pv. actinidiae, the Causal Agent of Kiwifruit Canker Disease.</title>
        <authorList>
            <person name="Rikkerink E.H.A."/>
            <person name="Fineran P.C."/>
        </authorList>
    </citation>
    <scope>NUCLEOTIDE SEQUENCE</scope>
    <source>
        <strain evidence="3">KHM 243</strain>
        <plasmid evidence="3">pKHM-1</plasmid>
    </source>
</reference>
<dbReference type="InterPro" id="IPR035905">
    <property type="entry name" value="Barstar-like_sf"/>
</dbReference>
<dbReference type="Pfam" id="PF01337">
    <property type="entry name" value="Barstar"/>
    <property type="match status" value="1"/>
</dbReference>
<name>A0A0K2S3M8_CITFR</name>
<sequence length="132" mass="14992">MTILQLNKPSITSIHFIKDADLKDCGEKSVIRVMEGDLSNVRNADELLSVVSEAMQFPDYFGGNWDALDECLSDLDWLPESGFVFLAKGASKAWSNNPQVMGMFTNCWLEANEYWFEQGIPFHLVFVLPEHE</sequence>
<evidence type="ECO:0000259" key="2">
    <source>
        <dbReference type="Pfam" id="PF01337"/>
    </source>
</evidence>
<feature type="domain" description="Barstar (barnase inhibitor)" evidence="2">
    <location>
        <begin position="32"/>
        <end position="126"/>
    </location>
</feature>
<protein>
    <recommendedName>
        <fullName evidence="2">Barstar (barnase inhibitor) domain-containing protein</fullName>
    </recommendedName>
</protein>
<proteinExistence type="inferred from homology"/>
<evidence type="ECO:0000256" key="1">
    <source>
        <dbReference type="ARBA" id="ARBA00006845"/>
    </source>
</evidence>
<dbReference type="InterPro" id="IPR000468">
    <property type="entry name" value="Barstar"/>
</dbReference>